<dbReference type="PANTHER" id="PTHR23531:SF1">
    <property type="entry name" value="QUINOLENE RESISTANCE PROTEIN NORA"/>
    <property type="match status" value="1"/>
</dbReference>
<gene>
    <name evidence="7" type="ordered locus">Snas_4948</name>
</gene>
<sequence length="406" mass="40875">MSASVAKPLGLTGRDFILMMVASLGAFTNVMALLSVVPLWSADAGTSASGVGAITATMMGATVALQLGMGGLLRRFALRHLFAVGALLLGVPTFGYLLSTDLAWVLAVSAVRGFGFGMVTVAGSALAAELVPAVQRGRAIAAYGVAIGVSQFGSLPLAVSMAERIGYDTVFVFTAVAAILAAPAMWAQSGKRVDDITPVDEASGDGVRQRLWAMSGPFTVMTAVACALGGMFTFIPLALTSPDAAAVALLTMAAGLVGARWVSGMVSDRLGPGRMLLPSAAVAAVGMGVTAVAIFYGFDGLAIVGATVYGAGFGGLQNDTLVVMFRRSGPGGHGLASIVWNIAYDGGTGVGGLLIGLLVAGLSLSSAFGVVAIAILALCPLAWRDWRAEHRAAHAKVPTAACAGPG</sequence>
<feature type="domain" description="Major facilitator superfamily (MFS) profile" evidence="6">
    <location>
        <begin position="15"/>
        <end position="406"/>
    </location>
</feature>
<evidence type="ECO:0000256" key="4">
    <source>
        <dbReference type="ARBA" id="ARBA00023136"/>
    </source>
</evidence>
<evidence type="ECO:0000256" key="1">
    <source>
        <dbReference type="ARBA" id="ARBA00004651"/>
    </source>
</evidence>
<feature type="transmembrane region" description="Helical" evidence="5">
    <location>
        <begin position="218"/>
        <end position="239"/>
    </location>
</feature>
<keyword evidence="2 5" id="KW-0812">Transmembrane</keyword>
<feature type="transmembrane region" description="Helical" evidence="5">
    <location>
        <begin position="353"/>
        <end position="383"/>
    </location>
</feature>
<dbReference type="InterPro" id="IPR011701">
    <property type="entry name" value="MFS"/>
</dbReference>
<dbReference type="InterPro" id="IPR052714">
    <property type="entry name" value="MFS_Exporter"/>
</dbReference>
<feature type="transmembrane region" description="Helical" evidence="5">
    <location>
        <begin position="275"/>
        <end position="298"/>
    </location>
</feature>
<dbReference type="SUPFAM" id="SSF103473">
    <property type="entry name" value="MFS general substrate transporter"/>
    <property type="match status" value="1"/>
</dbReference>
<dbReference type="HOGENOM" id="CLU_001265_10_13_11"/>
<feature type="transmembrane region" description="Helical" evidence="5">
    <location>
        <begin position="77"/>
        <end position="98"/>
    </location>
</feature>
<evidence type="ECO:0000259" key="6">
    <source>
        <dbReference type="PROSITE" id="PS50850"/>
    </source>
</evidence>
<dbReference type="InterPro" id="IPR036259">
    <property type="entry name" value="MFS_trans_sf"/>
</dbReference>
<dbReference type="OrthoDB" id="5189108at2"/>
<keyword evidence="8" id="KW-1185">Reference proteome</keyword>
<evidence type="ECO:0000313" key="8">
    <source>
        <dbReference type="Proteomes" id="UP000000844"/>
    </source>
</evidence>
<name>D3Q9P3_STANL</name>
<dbReference type="RefSeq" id="WP_013020160.1">
    <property type="nucleotide sequence ID" value="NC_013947.1"/>
</dbReference>
<dbReference type="Gene3D" id="1.20.1250.20">
    <property type="entry name" value="MFS general substrate transporter like domains"/>
    <property type="match status" value="2"/>
</dbReference>
<dbReference type="AlphaFoldDB" id="D3Q9P3"/>
<dbReference type="STRING" id="446470.Snas_4948"/>
<dbReference type="EMBL" id="CP001778">
    <property type="protein sequence ID" value="ADD44589.1"/>
    <property type="molecule type" value="Genomic_DNA"/>
</dbReference>
<organism evidence="7 8">
    <name type="scientific">Stackebrandtia nassauensis (strain DSM 44728 / CIP 108903 / NRRL B-16338 / NBRC 102104 / LLR-40K-21)</name>
    <dbReference type="NCBI Taxonomy" id="446470"/>
    <lineage>
        <taxon>Bacteria</taxon>
        <taxon>Bacillati</taxon>
        <taxon>Actinomycetota</taxon>
        <taxon>Actinomycetes</taxon>
        <taxon>Glycomycetales</taxon>
        <taxon>Glycomycetaceae</taxon>
        <taxon>Stackebrandtia</taxon>
    </lineage>
</organism>
<evidence type="ECO:0000256" key="2">
    <source>
        <dbReference type="ARBA" id="ARBA00022692"/>
    </source>
</evidence>
<accession>D3Q9P3</accession>
<feature type="transmembrane region" description="Helical" evidence="5">
    <location>
        <begin position="245"/>
        <end position="263"/>
    </location>
</feature>
<dbReference type="Pfam" id="PF07690">
    <property type="entry name" value="MFS_1"/>
    <property type="match status" value="1"/>
</dbReference>
<dbReference type="InterPro" id="IPR020846">
    <property type="entry name" value="MFS_dom"/>
</dbReference>
<dbReference type="PANTHER" id="PTHR23531">
    <property type="entry name" value="QUINOLENE RESISTANCE PROTEIN NORA"/>
    <property type="match status" value="1"/>
</dbReference>
<reference evidence="7 8" key="1">
    <citation type="journal article" date="2009" name="Stand. Genomic Sci.">
        <title>Complete genome sequence of Stackebrandtia nassauensis type strain (LLR-40K-21).</title>
        <authorList>
            <person name="Munk C."/>
            <person name="Lapidus A."/>
            <person name="Copeland A."/>
            <person name="Jando M."/>
            <person name="Mayilraj S."/>
            <person name="Glavina Del Rio T."/>
            <person name="Nolan M."/>
            <person name="Chen F."/>
            <person name="Lucas S."/>
            <person name="Tice H."/>
            <person name="Cheng J.F."/>
            <person name="Han C."/>
            <person name="Detter J.C."/>
            <person name="Bruce D."/>
            <person name="Goodwin L."/>
            <person name="Chain P."/>
            <person name="Pitluck S."/>
            <person name="Goker M."/>
            <person name="Ovchinikova G."/>
            <person name="Pati A."/>
            <person name="Ivanova N."/>
            <person name="Mavromatis K."/>
            <person name="Chen A."/>
            <person name="Palaniappan K."/>
            <person name="Land M."/>
            <person name="Hauser L."/>
            <person name="Chang Y.J."/>
            <person name="Jeffries C.D."/>
            <person name="Bristow J."/>
            <person name="Eisen J.A."/>
            <person name="Markowitz V."/>
            <person name="Hugenholtz P."/>
            <person name="Kyrpides N.C."/>
            <person name="Klenk H.P."/>
        </authorList>
    </citation>
    <scope>NUCLEOTIDE SEQUENCE [LARGE SCALE GENOMIC DNA]</scope>
    <source>
        <strain evidence="8">DSM 44728 / CIP 108903 / NRRL B-16338 / NBRC 102104 / LLR-40K-21</strain>
    </source>
</reference>
<feature type="transmembrane region" description="Helical" evidence="5">
    <location>
        <begin position="104"/>
        <end position="128"/>
    </location>
</feature>
<protein>
    <submittedName>
        <fullName evidence="7">Major facilitator superfamily MFS_1</fullName>
    </submittedName>
</protein>
<dbReference type="Proteomes" id="UP000000844">
    <property type="component" value="Chromosome"/>
</dbReference>
<evidence type="ECO:0000313" key="7">
    <source>
        <dbReference type="EMBL" id="ADD44589.1"/>
    </source>
</evidence>
<dbReference type="KEGG" id="sna:Snas_4948"/>
<proteinExistence type="predicted"/>
<feature type="transmembrane region" description="Helical" evidence="5">
    <location>
        <begin position="140"/>
        <end position="159"/>
    </location>
</feature>
<evidence type="ECO:0000256" key="3">
    <source>
        <dbReference type="ARBA" id="ARBA00022989"/>
    </source>
</evidence>
<feature type="transmembrane region" description="Helical" evidence="5">
    <location>
        <begin position="46"/>
        <end position="65"/>
    </location>
</feature>
<dbReference type="eggNOG" id="COG2814">
    <property type="taxonomic scope" value="Bacteria"/>
</dbReference>
<dbReference type="GO" id="GO:0022857">
    <property type="term" value="F:transmembrane transporter activity"/>
    <property type="evidence" value="ECO:0007669"/>
    <property type="project" value="InterPro"/>
</dbReference>
<feature type="transmembrane region" description="Helical" evidence="5">
    <location>
        <begin position="165"/>
        <end position="186"/>
    </location>
</feature>
<comment type="subcellular location">
    <subcellularLocation>
        <location evidence="1">Cell membrane</location>
        <topology evidence="1">Multi-pass membrane protein</topology>
    </subcellularLocation>
</comment>
<keyword evidence="4 5" id="KW-0472">Membrane</keyword>
<dbReference type="GO" id="GO:0005886">
    <property type="term" value="C:plasma membrane"/>
    <property type="evidence" value="ECO:0007669"/>
    <property type="project" value="UniProtKB-SubCell"/>
</dbReference>
<keyword evidence="3 5" id="KW-1133">Transmembrane helix</keyword>
<dbReference type="PROSITE" id="PS50850">
    <property type="entry name" value="MFS"/>
    <property type="match status" value="1"/>
</dbReference>
<evidence type="ECO:0000256" key="5">
    <source>
        <dbReference type="SAM" id="Phobius"/>
    </source>
</evidence>
<feature type="transmembrane region" description="Helical" evidence="5">
    <location>
        <begin position="16"/>
        <end position="40"/>
    </location>
</feature>